<dbReference type="PROSITE" id="PS00107">
    <property type="entry name" value="PROTEIN_KINASE_ATP"/>
    <property type="match status" value="1"/>
</dbReference>
<dbReference type="PROSITE" id="PS50088">
    <property type="entry name" value="ANK_REPEAT"/>
    <property type="match status" value="2"/>
</dbReference>
<evidence type="ECO:0000256" key="6">
    <source>
        <dbReference type="ARBA" id="ARBA00022777"/>
    </source>
</evidence>
<organism evidence="12">
    <name type="scientific">Noctiluca scintillans</name>
    <name type="common">Sea sparkle</name>
    <name type="synonym">Red tide dinoflagellate</name>
    <dbReference type="NCBI Taxonomy" id="2966"/>
    <lineage>
        <taxon>Eukaryota</taxon>
        <taxon>Sar</taxon>
        <taxon>Alveolata</taxon>
        <taxon>Dinophyceae</taxon>
        <taxon>Noctilucales</taxon>
        <taxon>Noctilucaceae</taxon>
        <taxon>Noctiluca</taxon>
    </lineage>
</organism>
<feature type="region of interest" description="Disordered" evidence="10">
    <location>
        <begin position="1"/>
        <end position="35"/>
    </location>
</feature>
<dbReference type="PROSITE" id="PS50297">
    <property type="entry name" value="ANK_REP_REGION"/>
    <property type="match status" value="1"/>
</dbReference>
<evidence type="ECO:0000259" key="11">
    <source>
        <dbReference type="PROSITE" id="PS50011"/>
    </source>
</evidence>
<dbReference type="GO" id="GO:0004674">
    <property type="term" value="F:protein serine/threonine kinase activity"/>
    <property type="evidence" value="ECO:0007669"/>
    <property type="project" value="UniProtKB-KW"/>
</dbReference>
<keyword evidence="8" id="KW-0040">ANK repeat</keyword>
<evidence type="ECO:0000256" key="4">
    <source>
        <dbReference type="ARBA" id="ARBA00022679"/>
    </source>
</evidence>
<evidence type="ECO:0000256" key="10">
    <source>
        <dbReference type="SAM" id="MobiDB-lite"/>
    </source>
</evidence>
<dbReference type="EMBL" id="HBFQ01050002">
    <property type="protein sequence ID" value="CAD8861309.1"/>
    <property type="molecule type" value="Transcribed_RNA"/>
</dbReference>
<evidence type="ECO:0000256" key="7">
    <source>
        <dbReference type="ARBA" id="ARBA00022840"/>
    </source>
</evidence>
<dbReference type="SMART" id="SM00220">
    <property type="entry name" value="S_TKc"/>
    <property type="match status" value="1"/>
</dbReference>
<keyword evidence="4" id="KW-0808">Transferase</keyword>
<feature type="compositionally biased region" description="Basic and acidic residues" evidence="10">
    <location>
        <begin position="11"/>
        <end position="21"/>
    </location>
</feature>
<dbReference type="Gene3D" id="3.30.200.20">
    <property type="entry name" value="Phosphorylase Kinase, domain 1"/>
    <property type="match status" value="1"/>
</dbReference>
<evidence type="ECO:0000256" key="8">
    <source>
        <dbReference type="PROSITE-ProRule" id="PRU00023"/>
    </source>
</evidence>
<keyword evidence="2" id="KW-0723">Serine/threonine-protein kinase</keyword>
<protein>
    <recommendedName>
        <fullName evidence="11">Protein kinase domain-containing protein</fullName>
    </recommendedName>
</protein>
<feature type="repeat" description="ANK" evidence="8">
    <location>
        <begin position="181"/>
        <end position="213"/>
    </location>
</feature>
<dbReference type="GO" id="GO:0005524">
    <property type="term" value="F:ATP binding"/>
    <property type="evidence" value="ECO:0007669"/>
    <property type="project" value="UniProtKB-UniRule"/>
</dbReference>
<dbReference type="InterPro" id="IPR036770">
    <property type="entry name" value="Ankyrin_rpt-contain_sf"/>
</dbReference>
<accession>A0A7S1FDM5</accession>
<gene>
    <name evidence="12" type="ORF">NSCI0253_LOCUS35664</name>
</gene>
<dbReference type="InterPro" id="IPR000719">
    <property type="entry name" value="Prot_kinase_dom"/>
</dbReference>
<dbReference type="InterPro" id="IPR008271">
    <property type="entry name" value="Ser/Thr_kinase_AS"/>
</dbReference>
<dbReference type="SUPFAM" id="SSF48403">
    <property type="entry name" value="Ankyrin repeat"/>
    <property type="match status" value="1"/>
</dbReference>
<dbReference type="Gene3D" id="1.10.510.10">
    <property type="entry name" value="Transferase(Phosphotransferase) domain 1"/>
    <property type="match status" value="1"/>
</dbReference>
<dbReference type="Pfam" id="PF00069">
    <property type="entry name" value="Pkinase"/>
    <property type="match status" value="1"/>
</dbReference>
<keyword evidence="7 9" id="KW-0067">ATP-binding</keyword>
<evidence type="ECO:0000313" key="12">
    <source>
        <dbReference type="EMBL" id="CAD8861309.1"/>
    </source>
</evidence>
<dbReference type="Gene3D" id="1.25.40.20">
    <property type="entry name" value="Ankyrin repeat-containing domain"/>
    <property type="match status" value="1"/>
</dbReference>
<dbReference type="InterPro" id="IPR011009">
    <property type="entry name" value="Kinase-like_dom_sf"/>
</dbReference>
<feature type="repeat" description="ANK" evidence="8">
    <location>
        <begin position="214"/>
        <end position="246"/>
    </location>
</feature>
<dbReference type="FunFam" id="1.10.510.10:FF:000571">
    <property type="entry name" value="Maternal embryonic leucine zipper kinase"/>
    <property type="match status" value="1"/>
</dbReference>
<dbReference type="AlphaFoldDB" id="A0A7S1FDM5"/>
<sequence>MGNGLTRKLASKTDHFKKEAYASHPSIQSTNAGSLSRSFVDSFQSNKRASRTSSSPASLGAQEDKLCKLHAEPLETLHVEQQAKHSTDCHGADVQHATVIRNLDTGEVRDIFQPMDDDFLGAGKLRRPSLETSPWEGWFEAMRTSNEDLWKEAREGNATKLRELLSVPLLGKASVDARSEHGFTALHMAAGAGHDDCVELLLSVRADIDARSDEDFTALHLSSQFGHAGVCHLLLNAGCDGEAQTAQGDLPLHLAVVNDRQAVLPRLLEGTDARALHVRNQCGLRPVDLCMDVATAAVFRASAVLNDPYMRATFPHDSVLLRNSRADSVRRLLQPAAAPVTESLTNVLHFGGGRREAKQLPKRFTTPRPDVVEDVGPDSFRMKAVLGRGAFGEVYKVTHKSSGNVYAMKVLRKSKIVGRNLVRYAVTERNLLSYIRHPFIVRLHFAFQTRGTLALVLQFCPNGDVASAIKVCRRLSHDSALLYLAEVLLAMEHLHDRQVVYRDLKPENVLLDEDNHAILADFGLSKEGIDGLGATSLCGSTAYMAPEILTRKGHGTSVDIYGMGVFFYEMLCGFTPYHHIDHKVLMRNIASGQLHIPELVPSVSESLIQMLMCREPAQRLGSQRTSDIRTHAVFKDVNFEKVLHRAVPVPPLMVARRRKDLNDTREEDRLEAKVWSSWCAVEEHVQGWAFSGFFTAK</sequence>
<dbReference type="FunFam" id="3.30.200.20:FF:000042">
    <property type="entry name" value="Aurora kinase A"/>
    <property type="match status" value="1"/>
</dbReference>
<dbReference type="SUPFAM" id="SSF56112">
    <property type="entry name" value="Protein kinase-like (PK-like)"/>
    <property type="match status" value="1"/>
</dbReference>
<evidence type="ECO:0000256" key="3">
    <source>
        <dbReference type="ARBA" id="ARBA00022553"/>
    </source>
</evidence>
<evidence type="ECO:0000256" key="5">
    <source>
        <dbReference type="ARBA" id="ARBA00022741"/>
    </source>
</evidence>
<comment type="subunit">
    <text evidence="1">Monomer.</text>
</comment>
<keyword evidence="5 9" id="KW-0547">Nucleotide-binding</keyword>
<dbReference type="SMART" id="SM00248">
    <property type="entry name" value="ANK"/>
    <property type="match status" value="3"/>
</dbReference>
<name>A0A7S1FDM5_NOCSC</name>
<evidence type="ECO:0000256" key="2">
    <source>
        <dbReference type="ARBA" id="ARBA00022527"/>
    </source>
</evidence>
<keyword evidence="6" id="KW-0418">Kinase</keyword>
<feature type="binding site" evidence="9">
    <location>
        <position position="409"/>
    </location>
    <ligand>
        <name>ATP</name>
        <dbReference type="ChEBI" id="CHEBI:30616"/>
    </ligand>
</feature>
<feature type="compositionally biased region" description="Polar residues" evidence="10">
    <location>
        <begin position="25"/>
        <end position="35"/>
    </location>
</feature>
<evidence type="ECO:0000256" key="1">
    <source>
        <dbReference type="ARBA" id="ARBA00011245"/>
    </source>
</evidence>
<keyword evidence="3" id="KW-0597">Phosphoprotein</keyword>
<proteinExistence type="predicted"/>
<dbReference type="InterPro" id="IPR017441">
    <property type="entry name" value="Protein_kinase_ATP_BS"/>
</dbReference>
<feature type="domain" description="Protein kinase" evidence="11">
    <location>
        <begin position="380"/>
        <end position="634"/>
    </location>
</feature>
<evidence type="ECO:0000256" key="9">
    <source>
        <dbReference type="PROSITE-ProRule" id="PRU10141"/>
    </source>
</evidence>
<dbReference type="InterPro" id="IPR045270">
    <property type="entry name" value="STKc_AGC"/>
</dbReference>
<dbReference type="InterPro" id="IPR002110">
    <property type="entry name" value="Ankyrin_rpt"/>
</dbReference>
<reference evidence="12" key="1">
    <citation type="submission" date="2021-01" db="EMBL/GenBank/DDBJ databases">
        <authorList>
            <person name="Corre E."/>
            <person name="Pelletier E."/>
            <person name="Niang G."/>
            <person name="Scheremetjew M."/>
            <person name="Finn R."/>
            <person name="Kale V."/>
            <person name="Holt S."/>
            <person name="Cochrane G."/>
            <person name="Meng A."/>
            <person name="Brown T."/>
            <person name="Cohen L."/>
        </authorList>
    </citation>
    <scope>NUCLEOTIDE SEQUENCE</scope>
</reference>
<dbReference type="PROSITE" id="PS00108">
    <property type="entry name" value="PROTEIN_KINASE_ST"/>
    <property type="match status" value="1"/>
</dbReference>
<dbReference type="PROSITE" id="PS50011">
    <property type="entry name" value="PROTEIN_KINASE_DOM"/>
    <property type="match status" value="1"/>
</dbReference>
<dbReference type="CDD" id="cd05123">
    <property type="entry name" value="STKc_AGC"/>
    <property type="match status" value="1"/>
</dbReference>
<dbReference type="PANTHER" id="PTHR24351">
    <property type="entry name" value="RIBOSOMAL PROTEIN S6 KINASE"/>
    <property type="match status" value="1"/>
</dbReference>
<dbReference type="Pfam" id="PF12796">
    <property type="entry name" value="Ank_2"/>
    <property type="match status" value="1"/>
</dbReference>